<keyword evidence="1 2" id="KW-0732">Signal</keyword>
<evidence type="ECO:0000313" key="5">
    <source>
        <dbReference type="Proteomes" id="UP001440612"/>
    </source>
</evidence>
<dbReference type="PANTHER" id="PTHR30570">
    <property type="entry name" value="PERIPLASMIC PHOSPHATE BINDING COMPONENT OF PHOSPHATE ABC TRANSPORTER"/>
    <property type="match status" value="1"/>
</dbReference>
<dbReference type="Pfam" id="PF12849">
    <property type="entry name" value="PBP_like_2"/>
    <property type="match status" value="1"/>
</dbReference>
<name>A0ABZ2VAC6_9RHOB</name>
<dbReference type="SUPFAM" id="SSF53850">
    <property type="entry name" value="Periplasmic binding protein-like II"/>
    <property type="match status" value="1"/>
</dbReference>
<sequence>MLRNVIPFLLCTAAPTALLAQQVELRSSDAFISVAGEIVGFNGVMVSVDTLVGQVSVPASEVICYGEGCSAILASNNFGLTADDFEDVVIAEAVILEDLSDDYVISFASPSFNTLYRTIAGAFAVSNETTSTVALTAAGQMSLQNDTGNETATVALATGNAASDLRVATQSLRGAQSAAFTASGGWATTSTPPYQLLGLDAFAVIIAADVAVDMITMDQLAGIYAGEITNWSQIGGADQNILPLQLPVDSPLRSELITLVMEPAGKSISNSILTMGDETSIAGSVGQFPGSISVVSLENADGSNIAAVSGACGVPVTPNAFNIVSGDYPLVRPIMATYDRAPNTSLVTELFDFATSDTAQELIAREGFVDGTAFAQDGDAKSARLGSLLNAALNEDARATAAEMFELLFASERLSPSMVGGPTSGPEAAWNRAMMLDLIDLVADGGFAGRNIYFVGLGDGAAGGEAARLASQRAAAEIEAAFREIAGDVIGDNDLTLSSYGFGGLAPATCYESQTSGPTPTRVEVWAR</sequence>
<dbReference type="RefSeq" id="WP_341368500.1">
    <property type="nucleotide sequence ID" value="NZ_CP150951.2"/>
</dbReference>
<gene>
    <name evidence="4" type="ORF">AABB29_07135</name>
</gene>
<feature type="chain" id="PRO_5047471931" evidence="2">
    <location>
        <begin position="20"/>
        <end position="528"/>
    </location>
</feature>
<protein>
    <submittedName>
        <fullName evidence="4">PstS family phosphate ABC transporter substrate-binding protein</fullName>
    </submittedName>
</protein>
<dbReference type="InterPro" id="IPR050811">
    <property type="entry name" value="Phosphate_ABC_transporter"/>
</dbReference>
<feature type="domain" description="PBP" evidence="3">
    <location>
        <begin position="111"/>
        <end position="357"/>
    </location>
</feature>
<proteinExistence type="predicted"/>
<dbReference type="Gene3D" id="3.40.190.10">
    <property type="entry name" value="Periplasmic binding protein-like II"/>
    <property type="match status" value="2"/>
</dbReference>
<evidence type="ECO:0000256" key="2">
    <source>
        <dbReference type="SAM" id="SignalP"/>
    </source>
</evidence>
<dbReference type="InterPro" id="IPR024370">
    <property type="entry name" value="PBP_domain"/>
</dbReference>
<evidence type="ECO:0000256" key="1">
    <source>
        <dbReference type="ARBA" id="ARBA00022729"/>
    </source>
</evidence>
<accession>A0ABZ2VAC6</accession>
<feature type="signal peptide" evidence="2">
    <location>
        <begin position="1"/>
        <end position="19"/>
    </location>
</feature>
<dbReference type="PANTHER" id="PTHR30570:SF1">
    <property type="entry name" value="PHOSPHATE-BINDING PROTEIN PSTS"/>
    <property type="match status" value="1"/>
</dbReference>
<keyword evidence="5" id="KW-1185">Reference proteome</keyword>
<organism evidence="4 5">
    <name type="scientific">Yoonia phaeophyticola</name>
    <dbReference type="NCBI Taxonomy" id="3137369"/>
    <lineage>
        <taxon>Bacteria</taxon>
        <taxon>Pseudomonadati</taxon>
        <taxon>Pseudomonadota</taxon>
        <taxon>Alphaproteobacteria</taxon>
        <taxon>Rhodobacterales</taxon>
        <taxon>Paracoccaceae</taxon>
        <taxon>Yoonia</taxon>
    </lineage>
</organism>
<reference evidence="5" key="1">
    <citation type="submission" date="2024-04" db="EMBL/GenBank/DDBJ databases">
        <title>Phylogenomic analyses of a clade within the roseobacter group suggest taxonomic reassignments of species of the genera Aestuariivita, Citreicella, Loktanella, Nautella, Pelagibaca, Ruegeria, Thalassobius, Thiobacimonas and Tropicibacter, and the proposal o.</title>
        <authorList>
            <person name="Jeon C.O."/>
        </authorList>
    </citation>
    <scope>NUCLEOTIDE SEQUENCE [LARGE SCALE GENOMIC DNA]</scope>
    <source>
        <strain evidence="5">BS5-3</strain>
    </source>
</reference>
<evidence type="ECO:0000259" key="3">
    <source>
        <dbReference type="Pfam" id="PF12849"/>
    </source>
</evidence>
<dbReference type="Proteomes" id="UP001440612">
    <property type="component" value="Chromosome"/>
</dbReference>
<evidence type="ECO:0000313" key="4">
    <source>
        <dbReference type="EMBL" id="WZC50398.1"/>
    </source>
</evidence>
<dbReference type="EMBL" id="CP150951">
    <property type="protein sequence ID" value="WZC50398.1"/>
    <property type="molecule type" value="Genomic_DNA"/>
</dbReference>